<organism evidence="1">
    <name type="scientific">Brachypodium distachyon</name>
    <name type="common">Purple false brome</name>
    <name type="synonym">Trachynia distachya</name>
    <dbReference type="NCBI Taxonomy" id="15368"/>
    <lineage>
        <taxon>Eukaryota</taxon>
        <taxon>Viridiplantae</taxon>
        <taxon>Streptophyta</taxon>
        <taxon>Embryophyta</taxon>
        <taxon>Tracheophyta</taxon>
        <taxon>Spermatophyta</taxon>
        <taxon>Magnoliopsida</taxon>
        <taxon>Liliopsida</taxon>
        <taxon>Poales</taxon>
        <taxon>Poaceae</taxon>
        <taxon>BOP clade</taxon>
        <taxon>Pooideae</taxon>
        <taxon>Stipodae</taxon>
        <taxon>Brachypodieae</taxon>
        <taxon>Brachypodium</taxon>
    </lineage>
</organism>
<dbReference type="Gramene" id="KQK04777">
    <property type="protein sequence ID" value="KQK04777"/>
    <property type="gene ID" value="BRADI_2g15874v3"/>
</dbReference>
<keyword evidence="3" id="KW-1185">Reference proteome</keyword>
<accession>A0A0Q3K217</accession>
<name>A0A0Q3K217_BRADI</name>
<reference evidence="2" key="3">
    <citation type="submission" date="2018-08" db="UniProtKB">
        <authorList>
            <consortium name="EnsemblPlants"/>
        </authorList>
    </citation>
    <scope>IDENTIFICATION</scope>
    <source>
        <strain evidence="2">cv. Bd21</strain>
    </source>
</reference>
<dbReference type="AlphaFoldDB" id="A0A0Q3K217"/>
<sequence length="53" mass="6193">MSLAPRFSYLAVPRLLIYTTSDFTESNNHPCLHLLKSETTIFRFFSKICRQVV</sequence>
<evidence type="ECO:0000313" key="1">
    <source>
        <dbReference type="EMBL" id="KQK04777.1"/>
    </source>
</evidence>
<reference evidence="1" key="2">
    <citation type="submission" date="2017-06" db="EMBL/GenBank/DDBJ databases">
        <title>WGS assembly of Brachypodium distachyon.</title>
        <authorList>
            <consortium name="The International Brachypodium Initiative"/>
            <person name="Lucas S."/>
            <person name="Harmon-Smith M."/>
            <person name="Lail K."/>
            <person name="Tice H."/>
            <person name="Grimwood J."/>
            <person name="Bruce D."/>
            <person name="Barry K."/>
            <person name="Shu S."/>
            <person name="Lindquist E."/>
            <person name="Wang M."/>
            <person name="Pitluck S."/>
            <person name="Vogel J.P."/>
            <person name="Garvin D.F."/>
            <person name="Mockler T.C."/>
            <person name="Schmutz J."/>
            <person name="Rokhsar D."/>
            <person name="Bevan M.W."/>
        </authorList>
    </citation>
    <scope>NUCLEOTIDE SEQUENCE</scope>
    <source>
        <strain evidence="1">Bd21</strain>
    </source>
</reference>
<dbReference type="Proteomes" id="UP000008810">
    <property type="component" value="Chromosome 2"/>
</dbReference>
<protein>
    <submittedName>
        <fullName evidence="1 2">Uncharacterized protein</fullName>
    </submittedName>
</protein>
<reference evidence="1 2" key="1">
    <citation type="journal article" date="2010" name="Nature">
        <title>Genome sequencing and analysis of the model grass Brachypodium distachyon.</title>
        <authorList>
            <consortium name="International Brachypodium Initiative"/>
        </authorList>
    </citation>
    <scope>NUCLEOTIDE SEQUENCE [LARGE SCALE GENOMIC DNA]</scope>
    <source>
        <strain evidence="1 2">Bd21</strain>
    </source>
</reference>
<evidence type="ECO:0000313" key="3">
    <source>
        <dbReference type="Proteomes" id="UP000008810"/>
    </source>
</evidence>
<proteinExistence type="predicted"/>
<evidence type="ECO:0000313" key="2">
    <source>
        <dbReference type="EnsemblPlants" id="KQK04777"/>
    </source>
</evidence>
<dbReference type="EnsemblPlants" id="KQK04777">
    <property type="protein sequence ID" value="KQK04777"/>
    <property type="gene ID" value="BRADI_2g15874v3"/>
</dbReference>
<dbReference type="EMBL" id="CM000881">
    <property type="protein sequence ID" value="KQK04777.1"/>
    <property type="molecule type" value="Genomic_DNA"/>
</dbReference>
<dbReference type="InParanoid" id="A0A0Q3K217"/>
<gene>
    <name evidence="1" type="ORF">BRADI_2g15874v3</name>
</gene>